<feature type="region of interest" description="Disordered" evidence="1">
    <location>
        <begin position="92"/>
        <end position="169"/>
    </location>
</feature>
<feature type="compositionally biased region" description="Basic and acidic residues" evidence="1">
    <location>
        <begin position="134"/>
        <end position="145"/>
    </location>
</feature>
<dbReference type="AlphaFoldDB" id="A0A6J0B469"/>
<organism evidence="3">
    <name type="scientific">Neodiprion lecontei</name>
    <name type="common">Redheaded pine sawfly</name>
    <dbReference type="NCBI Taxonomy" id="441921"/>
    <lineage>
        <taxon>Eukaryota</taxon>
        <taxon>Metazoa</taxon>
        <taxon>Ecdysozoa</taxon>
        <taxon>Arthropoda</taxon>
        <taxon>Hexapoda</taxon>
        <taxon>Insecta</taxon>
        <taxon>Pterygota</taxon>
        <taxon>Neoptera</taxon>
        <taxon>Endopterygota</taxon>
        <taxon>Hymenoptera</taxon>
        <taxon>Tenthredinoidea</taxon>
        <taxon>Diprionidae</taxon>
        <taxon>Diprioninae</taxon>
        <taxon>Neodiprion</taxon>
    </lineage>
</organism>
<proteinExistence type="predicted"/>
<dbReference type="OrthoDB" id="7739595at2759"/>
<gene>
    <name evidence="3" type="primary">LOC107217039</name>
</gene>
<dbReference type="KEGG" id="nlo:107217039"/>
<name>A0A6J0B469_NEOLC</name>
<evidence type="ECO:0000313" key="3">
    <source>
        <dbReference type="RefSeq" id="XP_015509884.1"/>
    </source>
</evidence>
<keyword evidence="2" id="KW-1185">Reference proteome</keyword>
<sequence length="254" mass="28581">MLAFIFRGVFLVGIVSWYSTSVWKMIDGYFKDRFQSYLRAEYDKNPQMLADLQAYRAAAGKRSPALPTAVPPEPDVSEAVRVCSAEVCPAASNKASNNMDPRDGFLGSEKQPETAAATEPPLMVERNQSRRANHAGEELKNDSTKMRKVKESRKTKRRSVEGGKPSKKRLKTITLTEKDFASTRVKVTPQDFDEFDADENVAKEIEDESHGVLVSKLPFKPKADIGDLRRVSEEEFCPLTLEDEVSCRETKTWP</sequence>
<evidence type="ECO:0000313" key="2">
    <source>
        <dbReference type="Proteomes" id="UP000829291"/>
    </source>
</evidence>
<reference evidence="3" key="1">
    <citation type="submission" date="2025-08" db="UniProtKB">
        <authorList>
            <consortium name="RefSeq"/>
        </authorList>
    </citation>
    <scope>IDENTIFICATION</scope>
    <source>
        <tissue evidence="3">Thorax and Abdomen</tissue>
    </source>
</reference>
<dbReference type="Proteomes" id="UP000829291">
    <property type="component" value="Chromosome 1"/>
</dbReference>
<dbReference type="RefSeq" id="XP_015509884.1">
    <property type="nucleotide sequence ID" value="XM_015654398.2"/>
</dbReference>
<feature type="compositionally biased region" description="Basic residues" evidence="1">
    <location>
        <begin position="146"/>
        <end position="157"/>
    </location>
</feature>
<protein>
    <submittedName>
        <fullName evidence="3">Uncharacterized protein LOC107217039</fullName>
    </submittedName>
</protein>
<dbReference type="InParanoid" id="A0A6J0B469"/>
<evidence type="ECO:0000256" key="1">
    <source>
        <dbReference type="SAM" id="MobiDB-lite"/>
    </source>
</evidence>
<dbReference type="GeneID" id="107217039"/>
<accession>A0A6J0B469</accession>